<dbReference type="InterPro" id="IPR031807">
    <property type="entry name" value="HicB-like"/>
</dbReference>
<dbReference type="PANTHER" id="PTHR34504:SF2">
    <property type="entry name" value="UPF0150 PROTEIN SSL0259"/>
    <property type="match status" value="1"/>
</dbReference>
<dbReference type="EMBL" id="JBHSZP010000028">
    <property type="protein sequence ID" value="MFC7090778.1"/>
    <property type="molecule type" value="Genomic_DNA"/>
</dbReference>
<keyword evidence="4" id="KW-1185">Reference proteome</keyword>
<organism evidence="3 4">
    <name type="scientific">Halomonas salifodinae</name>
    <dbReference type="NCBI Taxonomy" id="438745"/>
    <lineage>
        <taxon>Bacteria</taxon>
        <taxon>Pseudomonadati</taxon>
        <taxon>Pseudomonadota</taxon>
        <taxon>Gammaproteobacteria</taxon>
        <taxon>Oceanospirillales</taxon>
        <taxon>Halomonadaceae</taxon>
        <taxon>Halomonas</taxon>
    </lineage>
</organism>
<dbReference type="InterPro" id="IPR035069">
    <property type="entry name" value="TTHA1013/TTHA0281-like"/>
</dbReference>
<dbReference type="Gene3D" id="3.30.160.250">
    <property type="match status" value="1"/>
</dbReference>
<evidence type="ECO:0000256" key="1">
    <source>
        <dbReference type="SAM" id="MobiDB-lite"/>
    </source>
</evidence>
<evidence type="ECO:0000313" key="4">
    <source>
        <dbReference type="Proteomes" id="UP001596411"/>
    </source>
</evidence>
<gene>
    <name evidence="3" type="ORF">ACFQH5_14585</name>
</gene>
<comment type="caution">
    <text evidence="3">The sequence shown here is derived from an EMBL/GenBank/DDBJ whole genome shotgun (WGS) entry which is preliminary data.</text>
</comment>
<dbReference type="Pfam" id="PF15919">
    <property type="entry name" value="HicB_lk_antitox"/>
    <property type="match status" value="1"/>
</dbReference>
<dbReference type="Proteomes" id="UP001596411">
    <property type="component" value="Unassembled WGS sequence"/>
</dbReference>
<feature type="region of interest" description="Disordered" evidence="1">
    <location>
        <begin position="115"/>
        <end position="160"/>
    </location>
</feature>
<dbReference type="RefSeq" id="WP_346063334.1">
    <property type="nucleotide sequence ID" value="NZ_BAAADR010000017.1"/>
</dbReference>
<sequence>MHYPIAIEVGDDQHDYGVAVPDLPGCFSAGDTFDEAIINAREAIEGHLESLAEHGDPIPSASAIEKHLANPDYTGWVWAAVEIDMPPYLGKSHKVNVTLPDLLIKRIDNAVERHAEFKDTGPTPSSPTTDKWPSDWPFSLAPRTFHPRLTRSTYAGPKKH</sequence>
<evidence type="ECO:0000313" key="3">
    <source>
        <dbReference type="EMBL" id="MFC7090778.1"/>
    </source>
</evidence>
<feature type="domain" description="HicB-like antitoxin of toxin-antitoxin system" evidence="2">
    <location>
        <begin position="3"/>
        <end position="116"/>
    </location>
</feature>
<dbReference type="PANTHER" id="PTHR34504">
    <property type="entry name" value="ANTITOXIN HICB"/>
    <property type="match status" value="1"/>
</dbReference>
<proteinExistence type="predicted"/>
<reference evidence="4" key="1">
    <citation type="journal article" date="2019" name="Int. J. Syst. Evol. Microbiol.">
        <title>The Global Catalogue of Microorganisms (GCM) 10K type strain sequencing project: providing services to taxonomists for standard genome sequencing and annotation.</title>
        <authorList>
            <consortium name="The Broad Institute Genomics Platform"/>
            <consortium name="The Broad Institute Genome Sequencing Center for Infectious Disease"/>
            <person name="Wu L."/>
            <person name="Ma J."/>
        </authorList>
    </citation>
    <scope>NUCLEOTIDE SEQUENCE [LARGE SCALE GENOMIC DNA]</scope>
    <source>
        <strain evidence="4">CGMCC 1.13666</strain>
    </source>
</reference>
<dbReference type="InterPro" id="IPR051404">
    <property type="entry name" value="TA_system_antitoxin"/>
</dbReference>
<dbReference type="SUPFAM" id="SSF143100">
    <property type="entry name" value="TTHA1013/TTHA0281-like"/>
    <property type="match status" value="1"/>
</dbReference>
<protein>
    <submittedName>
        <fullName evidence="3">Type II toxin-antitoxin system HicB family antitoxin</fullName>
    </submittedName>
</protein>
<name>A0ABW2F163_9GAMM</name>
<evidence type="ECO:0000259" key="2">
    <source>
        <dbReference type="Pfam" id="PF15919"/>
    </source>
</evidence>
<accession>A0ABW2F163</accession>